<dbReference type="Proteomes" id="UP000655868">
    <property type="component" value="Unassembled WGS sequence"/>
</dbReference>
<accession>A0A934NRA9</accession>
<keyword evidence="1" id="KW-0732">Signal</keyword>
<feature type="signal peptide" evidence="1">
    <location>
        <begin position="1"/>
        <end position="24"/>
    </location>
</feature>
<proteinExistence type="predicted"/>
<protein>
    <recommendedName>
        <fullName evidence="4">Secreted protein</fullName>
    </recommendedName>
</protein>
<evidence type="ECO:0000313" key="2">
    <source>
        <dbReference type="EMBL" id="MBJ8339865.1"/>
    </source>
</evidence>
<keyword evidence="3" id="KW-1185">Reference proteome</keyword>
<dbReference type="EMBL" id="JAEMNV010000004">
    <property type="protein sequence ID" value="MBJ8339865.1"/>
    <property type="molecule type" value="Genomic_DNA"/>
</dbReference>
<dbReference type="AlphaFoldDB" id="A0A934NRA9"/>
<gene>
    <name evidence="2" type="ORF">JGU71_13295</name>
</gene>
<evidence type="ECO:0000256" key="1">
    <source>
        <dbReference type="SAM" id="SignalP"/>
    </source>
</evidence>
<dbReference type="RefSeq" id="WP_199704649.1">
    <property type="nucleotide sequence ID" value="NZ_JAEMNV010000004.1"/>
</dbReference>
<name>A0A934NRA9_9NOCA</name>
<evidence type="ECO:0000313" key="3">
    <source>
        <dbReference type="Proteomes" id="UP000655868"/>
    </source>
</evidence>
<organism evidence="2 3">
    <name type="scientific">Antrihabitans stalagmiti</name>
    <dbReference type="NCBI Taxonomy" id="2799499"/>
    <lineage>
        <taxon>Bacteria</taxon>
        <taxon>Bacillati</taxon>
        <taxon>Actinomycetota</taxon>
        <taxon>Actinomycetes</taxon>
        <taxon>Mycobacteriales</taxon>
        <taxon>Nocardiaceae</taxon>
        <taxon>Antrihabitans</taxon>
    </lineage>
</organism>
<evidence type="ECO:0008006" key="4">
    <source>
        <dbReference type="Google" id="ProtNLM"/>
    </source>
</evidence>
<comment type="caution">
    <text evidence="2">The sequence shown here is derived from an EMBL/GenBank/DDBJ whole genome shotgun (WGS) entry which is preliminary data.</text>
</comment>
<sequence>MRSRIVAVAACAAAIAGSVGTAHAEPVSPDVSAVHAALNSAAMPISTKTAQSIVLALARTTSGTPRYNYFPRSVHLVEGVAQPFLYDTVAADCLPSGFGDQNDSVGIAQAIAGPAVDDNLPVPVIPAGTVNVFFNAMNTAMSSPLQGDNLEVAWLNLSTGASGRAPMFQERPNDYVVTLSNTIATGRGTVVFAVFGSVLDSTSNGLPPCDYAPVVGVVRA</sequence>
<feature type="chain" id="PRO_5037634765" description="Secreted protein" evidence="1">
    <location>
        <begin position="25"/>
        <end position="220"/>
    </location>
</feature>
<reference evidence="2" key="1">
    <citation type="submission" date="2020-12" db="EMBL/GenBank/DDBJ databases">
        <title>Antrihabitans popcorni sp. nov. and Antrihabitans auranticaus sp. nov., isolated from a larva cave.</title>
        <authorList>
            <person name="Lee S.D."/>
            <person name="Kim I.S."/>
        </authorList>
    </citation>
    <scope>NUCLEOTIDE SEQUENCE</scope>
    <source>
        <strain evidence="2">YC3-6</strain>
    </source>
</reference>